<name>Q5VMQ8_ORYSJ</name>
<dbReference type="EMBL" id="AP006236">
    <property type="protein sequence ID" value="BAD69267.1"/>
    <property type="molecule type" value="Genomic_DNA"/>
</dbReference>
<evidence type="ECO:0000313" key="3">
    <source>
        <dbReference type="Proteomes" id="UP000000763"/>
    </source>
</evidence>
<proteinExistence type="predicted"/>
<evidence type="ECO:0000313" key="2">
    <source>
        <dbReference type="EMBL" id="BAD69267.1"/>
    </source>
</evidence>
<dbReference type="Proteomes" id="UP000000763">
    <property type="component" value="Chromosome 1"/>
</dbReference>
<reference evidence="3" key="1">
    <citation type="journal article" date="2005" name="Nature">
        <title>The map-based sequence of the rice genome.</title>
        <authorList>
            <consortium name="International rice genome sequencing project (IRGSP)"/>
            <person name="Matsumoto T."/>
            <person name="Wu J."/>
            <person name="Kanamori H."/>
            <person name="Katayose Y."/>
            <person name="Fujisawa M."/>
            <person name="Namiki N."/>
            <person name="Mizuno H."/>
            <person name="Yamamoto K."/>
            <person name="Antonio B.A."/>
            <person name="Baba T."/>
            <person name="Sakata K."/>
            <person name="Nagamura Y."/>
            <person name="Aoki H."/>
            <person name="Arikawa K."/>
            <person name="Arita K."/>
            <person name="Bito T."/>
            <person name="Chiden Y."/>
            <person name="Fujitsuka N."/>
            <person name="Fukunaka R."/>
            <person name="Hamada M."/>
            <person name="Harada C."/>
            <person name="Hayashi A."/>
            <person name="Hijishita S."/>
            <person name="Honda M."/>
            <person name="Hosokawa S."/>
            <person name="Ichikawa Y."/>
            <person name="Idonuma A."/>
            <person name="Iijima M."/>
            <person name="Ikeda M."/>
            <person name="Ikeno M."/>
            <person name="Ito K."/>
            <person name="Ito S."/>
            <person name="Ito T."/>
            <person name="Ito Y."/>
            <person name="Ito Y."/>
            <person name="Iwabuchi A."/>
            <person name="Kamiya K."/>
            <person name="Karasawa W."/>
            <person name="Kurita K."/>
            <person name="Katagiri S."/>
            <person name="Kikuta A."/>
            <person name="Kobayashi H."/>
            <person name="Kobayashi N."/>
            <person name="Machita K."/>
            <person name="Maehara T."/>
            <person name="Masukawa M."/>
            <person name="Mizubayashi T."/>
            <person name="Mukai Y."/>
            <person name="Nagasaki H."/>
            <person name="Nagata Y."/>
            <person name="Naito S."/>
            <person name="Nakashima M."/>
            <person name="Nakama Y."/>
            <person name="Nakamichi Y."/>
            <person name="Nakamura M."/>
            <person name="Meguro A."/>
            <person name="Negishi M."/>
            <person name="Ohta I."/>
            <person name="Ohta T."/>
            <person name="Okamoto M."/>
            <person name="Ono N."/>
            <person name="Saji S."/>
            <person name="Sakaguchi M."/>
            <person name="Sakai K."/>
            <person name="Shibata M."/>
            <person name="Shimokawa T."/>
            <person name="Song J."/>
            <person name="Takazaki Y."/>
            <person name="Terasawa K."/>
            <person name="Tsugane M."/>
            <person name="Tsuji K."/>
            <person name="Ueda S."/>
            <person name="Waki K."/>
            <person name="Yamagata H."/>
            <person name="Yamamoto M."/>
            <person name="Yamamoto S."/>
            <person name="Yamane H."/>
            <person name="Yoshiki S."/>
            <person name="Yoshihara R."/>
            <person name="Yukawa K."/>
            <person name="Zhong H."/>
            <person name="Yano M."/>
            <person name="Yuan Q."/>
            <person name="Ouyang S."/>
            <person name="Liu J."/>
            <person name="Jones K.M."/>
            <person name="Gansberger K."/>
            <person name="Moffat K."/>
            <person name="Hill J."/>
            <person name="Bera J."/>
            <person name="Fadrosh D."/>
            <person name="Jin S."/>
            <person name="Johri S."/>
            <person name="Kim M."/>
            <person name="Overton L."/>
            <person name="Reardon M."/>
            <person name="Tsitrin T."/>
            <person name="Vuong H."/>
            <person name="Weaver B."/>
            <person name="Ciecko A."/>
            <person name="Tallon L."/>
            <person name="Jackson J."/>
            <person name="Pai G."/>
            <person name="Aken S.V."/>
            <person name="Utterback T."/>
            <person name="Reidmuller S."/>
            <person name="Feldblyum T."/>
            <person name="Hsiao J."/>
            <person name="Zismann V."/>
            <person name="Iobst S."/>
            <person name="de Vazeille A.R."/>
            <person name="Buell C.R."/>
            <person name="Ying K."/>
            <person name="Li Y."/>
            <person name="Lu T."/>
            <person name="Huang Y."/>
            <person name="Zhao Q."/>
            <person name="Feng Q."/>
            <person name="Zhang L."/>
            <person name="Zhu J."/>
            <person name="Weng Q."/>
            <person name="Mu J."/>
            <person name="Lu Y."/>
            <person name="Fan D."/>
            <person name="Liu Y."/>
            <person name="Guan J."/>
            <person name="Zhang Y."/>
            <person name="Yu S."/>
            <person name="Liu X."/>
            <person name="Zhang Y."/>
            <person name="Hong G."/>
            <person name="Han B."/>
            <person name="Choisne N."/>
            <person name="Demange N."/>
            <person name="Orjeda G."/>
            <person name="Samain S."/>
            <person name="Cattolico L."/>
            <person name="Pelletier E."/>
            <person name="Couloux A."/>
            <person name="Segurens B."/>
            <person name="Wincker P."/>
            <person name="D'Hont A."/>
            <person name="Scarpelli C."/>
            <person name="Weissenbach J."/>
            <person name="Salanoubat M."/>
            <person name="Quetier F."/>
            <person name="Yu Y."/>
            <person name="Kim H.R."/>
            <person name="Rambo T."/>
            <person name="Currie J."/>
            <person name="Collura K."/>
            <person name="Luo M."/>
            <person name="Yang T."/>
            <person name="Ammiraju J.S.S."/>
            <person name="Engler F."/>
            <person name="Soderlund C."/>
            <person name="Wing R.A."/>
            <person name="Palmer L.E."/>
            <person name="de la Bastide M."/>
            <person name="Spiegel L."/>
            <person name="Nascimento L."/>
            <person name="Zutavern T."/>
            <person name="O'Shaughnessy A."/>
            <person name="Dike S."/>
            <person name="Dedhia N."/>
            <person name="Preston R."/>
            <person name="Balija V."/>
            <person name="McCombie W.R."/>
            <person name="Chow T."/>
            <person name="Chen H."/>
            <person name="Chung M."/>
            <person name="Chen C."/>
            <person name="Shaw J."/>
            <person name="Wu H."/>
            <person name="Hsiao K."/>
            <person name="Chao Y."/>
            <person name="Chu M."/>
            <person name="Cheng C."/>
            <person name="Hour A."/>
            <person name="Lee P."/>
            <person name="Lin S."/>
            <person name="Lin Y."/>
            <person name="Liou J."/>
            <person name="Liu S."/>
            <person name="Hsing Y."/>
            <person name="Raghuvanshi S."/>
            <person name="Mohanty A."/>
            <person name="Bharti A.K."/>
            <person name="Gaur A."/>
            <person name="Gupta V."/>
            <person name="Kumar D."/>
            <person name="Ravi V."/>
            <person name="Vij S."/>
            <person name="Kapur A."/>
            <person name="Khurana P."/>
            <person name="Khurana P."/>
            <person name="Khurana J.P."/>
            <person name="Tyagi A.K."/>
            <person name="Gaikwad K."/>
            <person name="Singh A."/>
            <person name="Dalal V."/>
            <person name="Srivastava S."/>
            <person name="Dixit A."/>
            <person name="Pal A.K."/>
            <person name="Ghazi I.A."/>
            <person name="Yadav M."/>
            <person name="Pandit A."/>
            <person name="Bhargava A."/>
            <person name="Sureshbabu K."/>
            <person name="Batra K."/>
            <person name="Sharma T.R."/>
            <person name="Mohapatra T."/>
            <person name="Singh N.K."/>
            <person name="Messing J."/>
            <person name="Nelson A.B."/>
            <person name="Fuks G."/>
            <person name="Kavchok S."/>
            <person name="Keizer G."/>
            <person name="Linton E."/>
            <person name="Llaca V."/>
            <person name="Song R."/>
            <person name="Tanyolac B."/>
            <person name="Young S."/>
            <person name="Ho-Il K."/>
            <person name="Hahn J.H."/>
            <person name="Sangsakoo G."/>
            <person name="Vanavichit A."/>
            <person name="de Mattos Luiz.A.T."/>
            <person name="Zimmer P.D."/>
            <person name="Malone G."/>
            <person name="Dellagostin O."/>
            <person name="de Oliveira A.C."/>
            <person name="Bevan M."/>
            <person name="Bancroft I."/>
            <person name="Minx P."/>
            <person name="Cordum H."/>
            <person name="Wilson R."/>
            <person name="Cheng Z."/>
            <person name="Jin W."/>
            <person name="Jiang J."/>
            <person name="Leong S.A."/>
            <person name="Iwama H."/>
            <person name="Gojobori T."/>
            <person name="Itoh T."/>
            <person name="Niimura Y."/>
            <person name="Fujii Y."/>
            <person name="Habara T."/>
            <person name="Sakai H."/>
            <person name="Sato Y."/>
            <person name="Wilson G."/>
            <person name="Kumar K."/>
            <person name="McCouch S."/>
            <person name="Juretic N."/>
            <person name="Hoen D."/>
            <person name="Wright S."/>
            <person name="Bruskiewich R."/>
            <person name="Bureau T."/>
            <person name="Miyao A."/>
            <person name="Hirochika H."/>
            <person name="Nishikawa T."/>
            <person name="Kadowaki K."/>
            <person name="Sugiura M."/>
            <person name="Burr B."/>
            <person name="Sasaki T."/>
        </authorList>
    </citation>
    <scope>NUCLEOTIDE SEQUENCE [LARGE SCALE GENOMIC DNA]</scope>
    <source>
        <strain evidence="3">cv. Nipponbare</strain>
    </source>
</reference>
<organism evidence="2 3">
    <name type="scientific">Oryza sativa subsp. japonica</name>
    <name type="common">Rice</name>
    <dbReference type="NCBI Taxonomy" id="39947"/>
    <lineage>
        <taxon>Eukaryota</taxon>
        <taxon>Viridiplantae</taxon>
        <taxon>Streptophyta</taxon>
        <taxon>Embryophyta</taxon>
        <taxon>Tracheophyta</taxon>
        <taxon>Spermatophyta</taxon>
        <taxon>Magnoliopsida</taxon>
        <taxon>Liliopsida</taxon>
        <taxon>Poales</taxon>
        <taxon>Poaceae</taxon>
        <taxon>BOP clade</taxon>
        <taxon>Oryzoideae</taxon>
        <taxon>Oryzeae</taxon>
        <taxon>Oryzinae</taxon>
        <taxon>Oryza</taxon>
        <taxon>Oryza sativa</taxon>
    </lineage>
</organism>
<protein>
    <submittedName>
        <fullName evidence="2">Uncharacterized protein</fullName>
    </submittedName>
</protein>
<reference evidence="3" key="2">
    <citation type="journal article" date="2008" name="Nucleic Acids Res.">
        <title>The rice annotation project database (RAP-DB): 2008 update.</title>
        <authorList>
            <consortium name="The rice annotation project (RAP)"/>
        </authorList>
    </citation>
    <scope>GENOME REANNOTATION</scope>
    <source>
        <strain evidence="3">cv. Nipponbare</strain>
    </source>
</reference>
<sequence>MRAGHRLPRPAPPAAAGLWPACPPPPTAGWDRRGERRRRRKGRVDEERGVEEEGDLRAPSGSIN</sequence>
<dbReference type="AlphaFoldDB" id="Q5VMQ8"/>
<gene>
    <name evidence="2" type="primary">OSJNBa0029L04.19</name>
</gene>
<evidence type="ECO:0000256" key="1">
    <source>
        <dbReference type="SAM" id="MobiDB-lite"/>
    </source>
</evidence>
<feature type="region of interest" description="Disordered" evidence="1">
    <location>
        <begin position="1"/>
        <end position="64"/>
    </location>
</feature>
<accession>Q5VMQ8</accession>